<dbReference type="PANTHER" id="PTHR36206">
    <property type="entry name" value="ASPERCRYPTIN BIOSYNTHESIS CLUSTER-SPECIFIC TRANSCRIPTION REGULATOR ATNN-RELATED"/>
    <property type="match status" value="1"/>
</dbReference>
<dbReference type="Gene3D" id="4.10.240.10">
    <property type="entry name" value="Zn(2)-C6 fungal-type DNA-binding domain"/>
    <property type="match status" value="1"/>
</dbReference>
<dbReference type="PANTHER" id="PTHR36206:SF12">
    <property type="entry name" value="ASPERCRYPTIN BIOSYNTHESIS CLUSTER-SPECIFIC TRANSCRIPTION REGULATOR ATNN-RELATED"/>
    <property type="match status" value="1"/>
</dbReference>
<dbReference type="GO" id="GO:0000981">
    <property type="term" value="F:DNA-binding transcription factor activity, RNA polymerase II-specific"/>
    <property type="evidence" value="ECO:0007669"/>
    <property type="project" value="InterPro"/>
</dbReference>
<organism evidence="9 10">
    <name type="scientific">Colletotrichum chrysophilum</name>
    <dbReference type="NCBI Taxonomy" id="1836956"/>
    <lineage>
        <taxon>Eukaryota</taxon>
        <taxon>Fungi</taxon>
        <taxon>Dikarya</taxon>
        <taxon>Ascomycota</taxon>
        <taxon>Pezizomycotina</taxon>
        <taxon>Sordariomycetes</taxon>
        <taxon>Hypocreomycetidae</taxon>
        <taxon>Glomerellales</taxon>
        <taxon>Glomerellaceae</taxon>
        <taxon>Colletotrichum</taxon>
        <taxon>Colletotrichum gloeosporioides species complex</taxon>
    </lineage>
</organism>
<evidence type="ECO:0000256" key="3">
    <source>
        <dbReference type="ARBA" id="ARBA00023015"/>
    </source>
</evidence>
<evidence type="ECO:0000256" key="2">
    <source>
        <dbReference type="ARBA" id="ARBA00022833"/>
    </source>
</evidence>
<keyword evidence="6" id="KW-0539">Nucleus</keyword>
<evidence type="ECO:0000256" key="4">
    <source>
        <dbReference type="ARBA" id="ARBA00023125"/>
    </source>
</evidence>
<dbReference type="SUPFAM" id="SSF57701">
    <property type="entry name" value="Zn2/Cys6 DNA-binding domain"/>
    <property type="match status" value="1"/>
</dbReference>
<dbReference type="InterPro" id="IPR001138">
    <property type="entry name" value="Zn2Cys6_DnaBD"/>
</dbReference>
<protein>
    <submittedName>
        <fullName evidence="9">C6 zinc finger domain protein</fullName>
    </submittedName>
</protein>
<feature type="domain" description="Zn(2)-C6 fungal-type" evidence="8">
    <location>
        <begin position="47"/>
        <end position="77"/>
    </location>
</feature>
<evidence type="ECO:0000313" key="9">
    <source>
        <dbReference type="EMBL" id="KAK1837952.1"/>
    </source>
</evidence>
<proteinExistence type="predicted"/>
<evidence type="ECO:0000259" key="8">
    <source>
        <dbReference type="PROSITE" id="PS50048"/>
    </source>
</evidence>
<reference evidence="9" key="1">
    <citation type="submission" date="2023-01" db="EMBL/GenBank/DDBJ databases">
        <title>Colletotrichum chrysophilum M932 genome sequence.</title>
        <authorList>
            <person name="Baroncelli R."/>
        </authorList>
    </citation>
    <scope>NUCLEOTIDE SEQUENCE</scope>
    <source>
        <strain evidence="9">M932</strain>
    </source>
</reference>
<dbReference type="PROSITE" id="PS00463">
    <property type="entry name" value="ZN2_CY6_FUNGAL_1"/>
    <property type="match status" value="1"/>
</dbReference>
<keyword evidence="10" id="KW-1185">Reference proteome</keyword>
<dbReference type="InterPro" id="IPR036864">
    <property type="entry name" value="Zn2-C6_fun-type_DNA-bd_sf"/>
</dbReference>
<accession>A0AAD9A0K7</accession>
<keyword evidence="2" id="KW-0862">Zinc</keyword>
<keyword evidence="1" id="KW-0479">Metal-binding</keyword>
<evidence type="ECO:0000256" key="6">
    <source>
        <dbReference type="ARBA" id="ARBA00023242"/>
    </source>
</evidence>
<keyword evidence="3" id="KW-0805">Transcription regulation</keyword>
<dbReference type="InterPro" id="IPR052360">
    <property type="entry name" value="Transcr_Regulatory_Proteins"/>
</dbReference>
<dbReference type="AlphaFoldDB" id="A0AAD9A0K7"/>
<dbReference type="Pfam" id="PF00172">
    <property type="entry name" value="Zn_clus"/>
    <property type="match status" value="1"/>
</dbReference>
<feature type="region of interest" description="Disordered" evidence="7">
    <location>
        <begin position="1"/>
        <end position="46"/>
    </location>
</feature>
<evidence type="ECO:0000313" key="10">
    <source>
        <dbReference type="Proteomes" id="UP001243330"/>
    </source>
</evidence>
<sequence>MANSQPPATSSTTTITITTNNARDAAPSLQQKPPPRKRKSTPRSREGCLTCRTRRVKCDETKPKCNNCIRHQSGCTWPDPPRRGGAGAAAANVPLRPAAEQQQHLTVALRPALTTSAIKLTQKTERAFKYFQTESARQFAGYFDNDFWAVTVLQLAHAEPCVAQILVALGARHEGYRNDVVARQPDPDAVMLCRRADEEYTKALHLFKRHIHARQWTDLHVTLTCAALCIAFDWLRGTEADANIHLQTSLNTMAMWLSDTAPLAPAERVGMTPVDSPEGRFIQKALKPIFITMALHTRSLPSPPTIPVQVVSAEDGHFGPFATLTEARDGLVLLLAYIFPEFITYYTTDFYGDTTTMQKDPLGSLRRWEDALNEYLARHPEESADPRADILRLWHIGATLLFLGENNTTEGENFYDTMVPQFEYQIGLAERLIETTEIPQWRFSVDMGAISCLYHTAVKCRNPDIRRRAIALLKRWPRREAVYDSLACAALAEEIVKIEEGALREAAAAAEAAEEVVVRSEGDVPRHARISGKVWSECYRDDSGQRYNELWVRREGEAEWSEEPRRVVW</sequence>
<evidence type="ECO:0000256" key="1">
    <source>
        <dbReference type="ARBA" id="ARBA00022723"/>
    </source>
</evidence>
<keyword evidence="4" id="KW-0238">DNA-binding</keyword>
<dbReference type="PROSITE" id="PS50048">
    <property type="entry name" value="ZN2_CY6_FUNGAL_2"/>
    <property type="match status" value="1"/>
</dbReference>
<name>A0AAD9A0K7_9PEZI</name>
<dbReference type="InterPro" id="IPR021858">
    <property type="entry name" value="Fun_TF"/>
</dbReference>
<dbReference type="CDD" id="cd00067">
    <property type="entry name" value="GAL4"/>
    <property type="match status" value="1"/>
</dbReference>
<dbReference type="GO" id="GO:0003677">
    <property type="term" value="F:DNA binding"/>
    <property type="evidence" value="ECO:0007669"/>
    <property type="project" value="UniProtKB-KW"/>
</dbReference>
<dbReference type="EMBL" id="JAQOWY010000952">
    <property type="protein sequence ID" value="KAK1837952.1"/>
    <property type="molecule type" value="Genomic_DNA"/>
</dbReference>
<dbReference type="GO" id="GO:0008270">
    <property type="term" value="F:zinc ion binding"/>
    <property type="evidence" value="ECO:0007669"/>
    <property type="project" value="InterPro"/>
</dbReference>
<evidence type="ECO:0000256" key="5">
    <source>
        <dbReference type="ARBA" id="ARBA00023163"/>
    </source>
</evidence>
<evidence type="ECO:0000256" key="7">
    <source>
        <dbReference type="SAM" id="MobiDB-lite"/>
    </source>
</evidence>
<comment type="caution">
    <text evidence="9">The sequence shown here is derived from an EMBL/GenBank/DDBJ whole genome shotgun (WGS) entry which is preliminary data.</text>
</comment>
<keyword evidence="5" id="KW-0804">Transcription</keyword>
<dbReference type="Pfam" id="PF11951">
    <property type="entry name" value="Fungal_trans_2"/>
    <property type="match status" value="1"/>
</dbReference>
<dbReference type="SMART" id="SM00066">
    <property type="entry name" value="GAL4"/>
    <property type="match status" value="1"/>
</dbReference>
<gene>
    <name evidence="9" type="ORF">CCHR01_19423</name>
</gene>
<feature type="compositionally biased region" description="Low complexity" evidence="7">
    <location>
        <begin position="9"/>
        <end position="19"/>
    </location>
</feature>
<dbReference type="Proteomes" id="UP001243330">
    <property type="component" value="Unassembled WGS sequence"/>
</dbReference>